<dbReference type="Proteomes" id="UP001234297">
    <property type="component" value="Chromosome 8"/>
</dbReference>
<protein>
    <submittedName>
        <fullName evidence="1">Uncharacterized protein</fullName>
    </submittedName>
</protein>
<organism evidence="1 2">
    <name type="scientific">Persea americana</name>
    <name type="common">Avocado</name>
    <dbReference type="NCBI Taxonomy" id="3435"/>
    <lineage>
        <taxon>Eukaryota</taxon>
        <taxon>Viridiplantae</taxon>
        <taxon>Streptophyta</taxon>
        <taxon>Embryophyta</taxon>
        <taxon>Tracheophyta</taxon>
        <taxon>Spermatophyta</taxon>
        <taxon>Magnoliopsida</taxon>
        <taxon>Magnoliidae</taxon>
        <taxon>Laurales</taxon>
        <taxon>Lauraceae</taxon>
        <taxon>Persea</taxon>
    </lineage>
</organism>
<sequence>MGICVSTDRKPDSAMKFRFSIASKAEKMVIPSPTEEERMNGENPSSNGEKQMSGENPIAKSVFQTKTPGSQFGFYSPSSRVASRDFGSREESFFDTHAWLESDCEDDFYSVNGDFTPSRGNTPNHQRSFPGTPQFNKALPFDTVPAPKPPLPSPTDKRKKLADLFRESMESNQMDDYQSISSEVNTATVVPPKSLEGTPCMSMVDSACSNETTPNKDTKLEREKRVKAAQCCMPSLVPSLSSSNRKKQLSPGRRSGG</sequence>
<evidence type="ECO:0000313" key="2">
    <source>
        <dbReference type="Proteomes" id="UP001234297"/>
    </source>
</evidence>
<keyword evidence="2" id="KW-1185">Reference proteome</keyword>
<gene>
    <name evidence="1" type="ORF">MRB53_027591</name>
</gene>
<evidence type="ECO:0000313" key="1">
    <source>
        <dbReference type="EMBL" id="KAJ8634255.1"/>
    </source>
</evidence>
<proteinExistence type="predicted"/>
<accession>A0ACC2LLL3</accession>
<reference evidence="1 2" key="1">
    <citation type="journal article" date="2022" name="Hortic Res">
        <title>A haplotype resolved chromosomal level avocado genome allows analysis of novel avocado genes.</title>
        <authorList>
            <person name="Nath O."/>
            <person name="Fletcher S.J."/>
            <person name="Hayward A."/>
            <person name="Shaw L.M."/>
            <person name="Masouleh A.K."/>
            <person name="Furtado A."/>
            <person name="Henry R.J."/>
            <person name="Mitter N."/>
        </authorList>
    </citation>
    <scope>NUCLEOTIDE SEQUENCE [LARGE SCALE GENOMIC DNA]</scope>
    <source>
        <strain evidence="2">cv. Hass</strain>
    </source>
</reference>
<dbReference type="EMBL" id="CM056816">
    <property type="protein sequence ID" value="KAJ8634255.1"/>
    <property type="molecule type" value="Genomic_DNA"/>
</dbReference>
<comment type="caution">
    <text evidence="1">The sequence shown here is derived from an EMBL/GenBank/DDBJ whole genome shotgun (WGS) entry which is preliminary data.</text>
</comment>
<name>A0ACC2LLL3_PERAE</name>